<dbReference type="GO" id="GO:0008270">
    <property type="term" value="F:zinc ion binding"/>
    <property type="evidence" value="ECO:0007669"/>
    <property type="project" value="UniProtKB-KW"/>
</dbReference>
<feature type="region of interest" description="Disordered" evidence="5">
    <location>
        <begin position="75"/>
        <end position="105"/>
    </location>
</feature>
<dbReference type="PROSITE" id="PS50966">
    <property type="entry name" value="ZF_SWIM"/>
    <property type="match status" value="1"/>
</dbReference>
<comment type="caution">
    <text evidence="7">The sequence shown here is derived from an EMBL/GenBank/DDBJ whole genome shotgun (WGS) entry which is preliminary data.</text>
</comment>
<dbReference type="Proteomes" id="UP001154282">
    <property type="component" value="Unassembled WGS sequence"/>
</dbReference>
<name>A0AAV0H135_9ROSI</name>
<evidence type="ECO:0000313" key="8">
    <source>
        <dbReference type="Proteomes" id="UP001154282"/>
    </source>
</evidence>
<evidence type="ECO:0000256" key="3">
    <source>
        <dbReference type="ARBA" id="ARBA00022833"/>
    </source>
</evidence>
<dbReference type="PANTHER" id="PTHR31973:SF187">
    <property type="entry name" value="MUTATOR TRANSPOSASE MUDRA PROTEIN"/>
    <property type="match status" value="1"/>
</dbReference>
<dbReference type="SMART" id="SM00575">
    <property type="entry name" value="ZnF_PMZ"/>
    <property type="match status" value="1"/>
</dbReference>
<proteinExistence type="predicted"/>
<protein>
    <recommendedName>
        <fullName evidence="6">SWIM-type domain-containing protein</fullName>
    </recommendedName>
</protein>
<organism evidence="7 8">
    <name type="scientific">Linum tenue</name>
    <dbReference type="NCBI Taxonomy" id="586396"/>
    <lineage>
        <taxon>Eukaryota</taxon>
        <taxon>Viridiplantae</taxon>
        <taxon>Streptophyta</taxon>
        <taxon>Embryophyta</taxon>
        <taxon>Tracheophyta</taxon>
        <taxon>Spermatophyta</taxon>
        <taxon>Magnoliopsida</taxon>
        <taxon>eudicotyledons</taxon>
        <taxon>Gunneridae</taxon>
        <taxon>Pentapetalae</taxon>
        <taxon>rosids</taxon>
        <taxon>fabids</taxon>
        <taxon>Malpighiales</taxon>
        <taxon>Linaceae</taxon>
        <taxon>Linum</taxon>
    </lineage>
</organism>
<evidence type="ECO:0000256" key="2">
    <source>
        <dbReference type="ARBA" id="ARBA00022771"/>
    </source>
</evidence>
<evidence type="ECO:0000259" key="6">
    <source>
        <dbReference type="PROSITE" id="PS50966"/>
    </source>
</evidence>
<dbReference type="InterPro" id="IPR006564">
    <property type="entry name" value="Znf_PMZ"/>
</dbReference>
<sequence>MEFQVRSPRGEFVVDLLQRTCACGRWQLSGIPCSHAISCILHNKDKPENYVDSCYHVDTYMMSYAYPIHAHNDANQWPKSTMPPLQAPKFDRRKRGRRQTKRRKEAWELEVQRKDKQGIPIVALSKEGGKQHCSVCGKNGHNKRFHTTISDSTTANDTLVEPTGNRKVHFFAHFLCPTRILVYSLLQIVCILYL</sequence>
<accession>A0AAV0H135</accession>
<feature type="compositionally biased region" description="Basic residues" evidence="5">
    <location>
        <begin position="91"/>
        <end position="104"/>
    </location>
</feature>
<keyword evidence="8" id="KW-1185">Reference proteome</keyword>
<keyword evidence="2 4" id="KW-0863">Zinc-finger</keyword>
<reference evidence="7" key="1">
    <citation type="submission" date="2022-08" db="EMBL/GenBank/DDBJ databases">
        <authorList>
            <person name="Gutierrez-Valencia J."/>
        </authorList>
    </citation>
    <scope>NUCLEOTIDE SEQUENCE</scope>
</reference>
<keyword evidence="1" id="KW-0479">Metal-binding</keyword>
<evidence type="ECO:0000256" key="1">
    <source>
        <dbReference type="ARBA" id="ARBA00022723"/>
    </source>
</evidence>
<dbReference type="AlphaFoldDB" id="A0AAV0H135"/>
<dbReference type="Pfam" id="PF04434">
    <property type="entry name" value="SWIM"/>
    <property type="match status" value="1"/>
</dbReference>
<evidence type="ECO:0000256" key="5">
    <source>
        <dbReference type="SAM" id="MobiDB-lite"/>
    </source>
</evidence>
<gene>
    <name evidence="7" type="ORF">LITE_LOCUS2102</name>
</gene>
<dbReference type="InterPro" id="IPR007527">
    <property type="entry name" value="Znf_SWIM"/>
</dbReference>
<dbReference type="PANTHER" id="PTHR31973">
    <property type="entry name" value="POLYPROTEIN, PUTATIVE-RELATED"/>
    <property type="match status" value="1"/>
</dbReference>
<evidence type="ECO:0000256" key="4">
    <source>
        <dbReference type="PROSITE-ProRule" id="PRU00325"/>
    </source>
</evidence>
<feature type="domain" description="SWIM-type" evidence="6">
    <location>
        <begin position="12"/>
        <end position="44"/>
    </location>
</feature>
<dbReference type="EMBL" id="CAMGYJ010000002">
    <property type="protein sequence ID" value="CAI0378970.1"/>
    <property type="molecule type" value="Genomic_DNA"/>
</dbReference>
<evidence type="ECO:0000313" key="7">
    <source>
        <dbReference type="EMBL" id="CAI0378970.1"/>
    </source>
</evidence>
<keyword evidence="3" id="KW-0862">Zinc</keyword>